<name>A0A811JS31_9BILA</name>
<dbReference type="EMBL" id="CAJFCW020000001">
    <property type="protein sequence ID" value="CAG9079939.1"/>
    <property type="molecule type" value="Genomic_DNA"/>
</dbReference>
<feature type="signal peptide" evidence="1">
    <location>
        <begin position="1"/>
        <end position="16"/>
    </location>
</feature>
<dbReference type="Proteomes" id="UP000783686">
    <property type="component" value="Unassembled WGS sequence"/>
</dbReference>
<sequence>MLRCIFFILFVNIVYSKPLTSNLSVNVQGVNASTYSRFFEASLLIYAPDSWVSAYRAVPETEVECLLKLTHDPSQFKALQNADDVAVVKKFVANGCPDGADSIGAFLDVISETIAKLPENLLSALAEFGDSAKTFQDAVKEAKSSGQRIGNTTLVTMKDSISTFLTKLSDLSENDKESTADLFPKLKAFIVGKNATKLQTDLVALLSSVGTNLAGARSNPEFKEALTNVKSSAKVVFKDYLAQNQIYLDEAAKVIGRATIDQLKFGQFGAFSYHEQMDSSEEDEEEEAVIIVEPLASDSPLKSFTSVDSDLTTVSPKAKLEGQVSPDVVKAAASIS</sequence>
<dbReference type="OrthoDB" id="5870302at2759"/>
<evidence type="ECO:0000256" key="1">
    <source>
        <dbReference type="SAM" id="SignalP"/>
    </source>
</evidence>
<dbReference type="EMBL" id="CAJFDH010000001">
    <property type="protein sequence ID" value="CAD5205950.1"/>
    <property type="molecule type" value="Genomic_DNA"/>
</dbReference>
<evidence type="ECO:0000313" key="3">
    <source>
        <dbReference type="Proteomes" id="UP000614601"/>
    </source>
</evidence>
<proteinExistence type="predicted"/>
<reference evidence="2" key="1">
    <citation type="submission" date="2020-09" db="EMBL/GenBank/DDBJ databases">
        <authorList>
            <person name="Kikuchi T."/>
        </authorList>
    </citation>
    <scope>NUCLEOTIDE SEQUENCE</scope>
    <source>
        <strain evidence="2">SH1</strain>
    </source>
</reference>
<comment type="caution">
    <text evidence="2">The sequence shown here is derived from an EMBL/GenBank/DDBJ whole genome shotgun (WGS) entry which is preliminary data.</text>
</comment>
<organism evidence="2 3">
    <name type="scientific">Bursaphelenchus okinawaensis</name>
    <dbReference type="NCBI Taxonomy" id="465554"/>
    <lineage>
        <taxon>Eukaryota</taxon>
        <taxon>Metazoa</taxon>
        <taxon>Ecdysozoa</taxon>
        <taxon>Nematoda</taxon>
        <taxon>Chromadorea</taxon>
        <taxon>Rhabditida</taxon>
        <taxon>Tylenchina</taxon>
        <taxon>Tylenchomorpha</taxon>
        <taxon>Aphelenchoidea</taxon>
        <taxon>Aphelenchoididae</taxon>
        <taxon>Bursaphelenchus</taxon>
    </lineage>
</organism>
<keyword evidence="3" id="KW-1185">Reference proteome</keyword>
<accession>A0A811JS31</accession>
<protein>
    <recommendedName>
        <fullName evidence="4">Fatty-acid and retinol-binding protein 1</fullName>
    </recommendedName>
</protein>
<gene>
    <name evidence="2" type="ORF">BOKJ2_LOCUS634</name>
</gene>
<feature type="chain" id="PRO_5036220746" description="Fatty-acid and retinol-binding protein 1" evidence="1">
    <location>
        <begin position="17"/>
        <end position="336"/>
    </location>
</feature>
<dbReference type="Proteomes" id="UP000614601">
    <property type="component" value="Unassembled WGS sequence"/>
</dbReference>
<keyword evidence="1" id="KW-0732">Signal</keyword>
<dbReference type="AlphaFoldDB" id="A0A811JS31"/>
<evidence type="ECO:0008006" key="4">
    <source>
        <dbReference type="Google" id="ProtNLM"/>
    </source>
</evidence>
<evidence type="ECO:0000313" key="2">
    <source>
        <dbReference type="EMBL" id="CAD5205950.1"/>
    </source>
</evidence>